<dbReference type="GO" id="GO:0005737">
    <property type="term" value="C:cytoplasm"/>
    <property type="evidence" value="ECO:0007669"/>
    <property type="project" value="TreeGrafter"/>
</dbReference>
<evidence type="ECO:0000256" key="3">
    <source>
        <dbReference type="ARBA" id="ARBA00022603"/>
    </source>
</evidence>
<dbReference type="Pfam" id="PF03141">
    <property type="entry name" value="Methyltransf_29"/>
    <property type="match status" value="1"/>
</dbReference>
<comment type="similarity">
    <text evidence="2 7">Belongs to the methyltransferase superfamily.</text>
</comment>
<evidence type="ECO:0000256" key="2">
    <source>
        <dbReference type="ARBA" id="ARBA00008361"/>
    </source>
</evidence>
<proteinExistence type="inferred from homology"/>
<dbReference type="OrthoDB" id="1909352at2759"/>
<dbReference type="PANTHER" id="PTHR10108">
    <property type="entry name" value="SAM-DEPENDENT METHYLTRANSFERASE"/>
    <property type="match status" value="1"/>
</dbReference>
<dbReference type="Gene3D" id="3.40.50.150">
    <property type="entry name" value="Vaccinia Virus protein VP39"/>
    <property type="match status" value="1"/>
</dbReference>
<reference evidence="8" key="1">
    <citation type="journal article" date="2021" name="Nat. Commun.">
        <title>Genomic analyses provide insights into spinach domestication and the genetic basis of agronomic traits.</title>
        <authorList>
            <person name="Cai X."/>
            <person name="Sun X."/>
            <person name="Xu C."/>
            <person name="Sun H."/>
            <person name="Wang X."/>
            <person name="Ge C."/>
            <person name="Zhang Z."/>
            <person name="Wang Q."/>
            <person name="Fei Z."/>
            <person name="Jiao C."/>
            <person name="Wang Q."/>
        </authorList>
    </citation>
    <scope>NUCLEOTIDE SEQUENCE [LARGE SCALE GENOMIC DNA]</scope>
    <source>
        <strain evidence="8">cv. Varoflay</strain>
    </source>
</reference>
<dbReference type="GeneID" id="110806182"/>
<reference evidence="9" key="2">
    <citation type="submission" date="2025-08" db="UniProtKB">
        <authorList>
            <consortium name="RefSeq"/>
        </authorList>
    </citation>
    <scope>IDENTIFICATION</scope>
    <source>
        <tissue evidence="9">Leaf</tissue>
    </source>
</reference>
<evidence type="ECO:0000256" key="6">
    <source>
        <dbReference type="ARBA" id="ARBA00037847"/>
    </source>
</evidence>
<dbReference type="GO" id="GO:0016020">
    <property type="term" value="C:membrane"/>
    <property type="evidence" value="ECO:0007669"/>
    <property type="project" value="UniProtKB-SubCell"/>
</dbReference>
<dbReference type="PANTHER" id="PTHR10108:SF1083">
    <property type="entry name" value="METHYLTRANSFERASE PMT4-RELATED"/>
    <property type="match status" value="1"/>
</dbReference>
<comment type="subcellular location">
    <subcellularLocation>
        <location evidence="6">Endomembrane system</location>
        <topology evidence="6">Single-pass membrane protein</topology>
    </subcellularLocation>
    <subcellularLocation>
        <location evidence="1 7">Membrane</location>
        <topology evidence="1 7">Single-pass type II membrane protein</topology>
    </subcellularLocation>
</comment>
<keyword evidence="7" id="KW-0808">Transferase</keyword>
<dbReference type="AlphaFoldDB" id="A0A9R0JGG5"/>
<gene>
    <name evidence="9" type="primary">LOC110806182</name>
</gene>
<dbReference type="EC" id="2.1.1.-" evidence="7"/>
<keyword evidence="8" id="KW-1185">Reference proteome</keyword>
<evidence type="ECO:0000256" key="1">
    <source>
        <dbReference type="ARBA" id="ARBA00004606"/>
    </source>
</evidence>
<protein>
    <recommendedName>
        <fullName evidence="7">Methyltransferase</fullName>
        <ecNumber evidence="7">2.1.1.-</ecNumber>
    </recommendedName>
</protein>
<dbReference type="RefSeq" id="XP_021867509.1">
    <property type="nucleotide sequence ID" value="XM_022011817.2"/>
</dbReference>
<accession>A0A9R0JGG5</accession>
<dbReference type="GO" id="GO:0032259">
    <property type="term" value="P:methylation"/>
    <property type="evidence" value="ECO:0007669"/>
    <property type="project" value="UniProtKB-KW"/>
</dbReference>
<evidence type="ECO:0000313" key="9">
    <source>
        <dbReference type="RefSeq" id="XP_021867509.1"/>
    </source>
</evidence>
<sequence length="146" mass="16489">MYFFRVLHEHCYIQPCTFFPIILEHEKFLWYRQFLKCMVFDLESVGLGSDSDFVQAGVQTVLDIGCGFGSFGAHLVSLKLMPICVAAYEVTGSQVQLALERGLPAMLGNFSSRQLPYPSLSFDMVHCAQCGIDWDGKGKSFHKYTK</sequence>
<evidence type="ECO:0000256" key="7">
    <source>
        <dbReference type="RuleBase" id="RU366043"/>
    </source>
</evidence>
<dbReference type="InterPro" id="IPR004159">
    <property type="entry name" value="Put_SAM_MeTrfase"/>
</dbReference>
<keyword evidence="3 7" id="KW-0489">Methyltransferase</keyword>
<dbReference type="GO" id="GO:0012505">
    <property type="term" value="C:endomembrane system"/>
    <property type="evidence" value="ECO:0007669"/>
    <property type="project" value="UniProtKB-SubCell"/>
</dbReference>
<dbReference type="InterPro" id="IPR029063">
    <property type="entry name" value="SAM-dependent_MTases_sf"/>
</dbReference>
<dbReference type="GO" id="GO:0008168">
    <property type="term" value="F:methyltransferase activity"/>
    <property type="evidence" value="ECO:0007669"/>
    <property type="project" value="UniProtKB-UniRule"/>
</dbReference>
<keyword evidence="5 7" id="KW-0325">Glycoprotein</keyword>
<evidence type="ECO:0000256" key="4">
    <source>
        <dbReference type="ARBA" id="ARBA00022968"/>
    </source>
</evidence>
<evidence type="ECO:0000256" key="5">
    <source>
        <dbReference type="ARBA" id="ARBA00023180"/>
    </source>
</evidence>
<keyword evidence="4 7" id="KW-0812">Transmembrane</keyword>
<dbReference type="SUPFAM" id="SSF53335">
    <property type="entry name" value="S-adenosyl-L-methionine-dependent methyltransferases"/>
    <property type="match status" value="1"/>
</dbReference>
<organism evidence="8 9">
    <name type="scientific">Spinacia oleracea</name>
    <name type="common">Spinach</name>
    <dbReference type="NCBI Taxonomy" id="3562"/>
    <lineage>
        <taxon>Eukaryota</taxon>
        <taxon>Viridiplantae</taxon>
        <taxon>Streptophyta</taxon>
        <taxon>Embryophyta</taxon>
        <taxon>Tracheophyta</taxon>
        <taxon>Spermatophyta</taxon>
        <taxon>Magnoliopsida</taxon>
        <taxon>eudicotyledons</taxon>
        <taxon>Gunneridae</taxon>
        <taxon>Pentapetalae</taxon>
        <taxon>Caryophyllales</taxon>
        <taxon>Chenopodiaceae</taxon>
        <taxon>Chenopodioideae</taxon>
        <taxon>Anserineae</taxon>
        <taxon>Spinacia</taxon>
    </lineage>
</organism>
<dbReference type="Proteomes" id="UP000813463">
    <property type="component" value="Chromosome 3"/>
</dbReference>
<dbReference type="KEGG" id="soe:110806182"/>
<name>A0A9R0JGG5_SPIOL</name>
<evidence type="ECO:0000313" key="8">
    <source>
        <dbReference type="Proteomes" id="UP000813463"/>
    </source>
</evidence>
<keyword evidence="4 7" id="KW-0735">Signal-anchor</keyword>